<accession>A0A485L9G5</accession>
<keyword evidence="2" id="KW-0472">Membrane</keyword>
<keyword evidence="5" id="KW-1185">Reference proteome</keyword>
<reference evidence="3" key="2">
    <citation type="submission" date="2019-06" db="EMBL/GenBank/DDBJ databases">
        <title>Genomics analysis of Aphanomyces spp. identifies a new class of oomycete effector associated with host adaptation.</title>
        <authorList>
            <person name="Gaulin E."/>
        </authorList>
    </citation>
    <scope>NUCLEOTIDE SEQUENCE</scope>
    <source>
        <strain evidence="3">CBS 578.67</strain>
    </source>
</reference>
<protein>
    <submittedName>
        <fullName evidence="4">Aste57867_18059 protein</fullName>
    </submittedName>
</protein>
<evidence type="ECO:0000313" key="5">
    <source>
        <dbReference type="Proteomes" id="UP000332933"/>
    </source>
</evidence>
<proteinExistence type="predicted"/>
<reference evidence="4 5" key="1">
    <citation type="submission" date="2019-03" db="EMBL/GenBank/DDBJ databases">
        <authorList>
            <person name="Gaulin E."/>
            <person name="Dumas B."/>
        </authorList>
    </citation>
    <scope>NUCLEOTIDE SEQUENCE [LARGE SCALE GENOMIC DNA]</scope>
    <source>
        <strain evidence="4">CBS 568.67</strain>
    </source>
</reference>
<feature type="transmembrane region" description="Helical" evidence="2">
    <location>
        <begin position="359"/>
        <end position="386"/>
    </location>
</feature>
<dbReference type="Proteomes" id="UP000332933">
    <property type="component" value="Unassembled WGS sequence"/>
</dbReference>
<evidence type="ECO:0000313" key="4">
    <source>
        <dbReference type="EMBL" id="VFT94798.1"/>
    </source>
</evidence>
<dbReference type="EMBL" id="VJMH01006373">
    <property type="protein sequence ID" value="KAF0690543.1"/>
    <property type="molecule type" value="Genomic_DNA"/>
</dbReference>
<gene>
    <name evidence="4" type="primary">Aste57867_18059</name>
    <name evidence="3" type="ORF">As57867_017997</name>
    <name evidence="4" type="ORF">ASTE57867_18059</name>
</gene>
<keyword evidence="2" id="KW-0812">Transmembrane</keyword>
<dbReference type="EMBL" id="CAADRA010006394">
    <property type="protein sequence ID" value="VFT94798.1"/>
    <property type="molecule type" value="Genomic_DNA"/>
</dbReference>
<feature type="transmembrane region" description="Helical" evidence="2">
    <location>
        <begin position="278"/>
        <end position="298"/>
    </location>
</feature>
<dbReference type="AlphaFoldDB" id="A0A485L9G5"/>
<sequence>MAKTRRTVAPTLSWAYLSKWFRVLSNMGAGLLILGTGLLVLILLNQGMFGSATIDKEFQTSWLDFFHGCRLSSTGFVPDSCDPIEANVTGAAAWTAIGQQLATDLQLQPSHVPVFVTSCIMGSGDGNTWAALGLVMSDSAFPVCNPTGVQAVVGMSAVETTATSTYPNGAFLLSTFSDVRPIQAMAVSLTSAPSVTINQGVVKTIVAIDGTRTATSWDQQGYVTSLNSLNRLFLMRVWLVTHFIDISSDVSALPGYSIGKTSKYISVFGWVNYSAVDHYMLLLVFQILICIVSLCLLANDGVITLEGLSGLLKNKPVLTYDILASLERRKVLLVALICSFFFSPLYADAIRYTYDVNGYHYWSLTMMMLAVMMALSWMALLTCLQYLPIPSSWRNRPLCYNAPVLVYCSVLFFVVAEGIKQRGVFEFDNFWFNQVPTLQLNVNGTLWPSGAFDAAEATTPVIYLLMSDLALCVLAAWLVSLVAHKLSFGNVILDTSWTSHNEFLKYVPMPQYVTSLDLDKKNTISIGHKLYCKPSLMVLLGYCTVRKRGKYGVAPNTSGATTTGGGHSSRESSLATDHHHTTSAKTTDTSHSTKGTSHGSNAHVVAHKGGGKATAPSPSSSSPPEYLVVSIYSLVAALLPWLEQLVRPRVVGTISSNVFRMSKSTTTLEQTERYAYSRGDCCG</sequence>
<organism evidence="4 5">
    <name type="scientific">Aphanomyces stellatus</name>
    <dbReference type="NCBI Taxonomy" id="120398"/>
    <lineage>
        <taxon>Eukaryota</taxon>
        <taxon>Sar</taxon>
        <taxon>Stramenopiles</taxon>
        <taxon>Oomycota</taxon>
        <taxon>Saprolegniomycetes</taxon>
        <taxon>Saprolegniales</taxon>
        <taxon>Verrucalvaceae</taxon>
        <taxon>Aphanomyces</taxon>
    </lineage>
</organism>
<feature type="transmembrane region" description="Helical" evidence="2">
    <location>
        <begin position="398"/>
        <end position="416"/>
    </location>
</feature>
<feature type="transmembrane region" description="Helical" evidence="2">
    <location>
        <begin position="20"/>
        <end position="44"/>
    </location>
</feature>
<keyword evidence="2" id="KW-1133">Transmembrane helix</keyword>
<dbReference type="OrthoDB" id="65618at2759"/>
<evidence type="ECO:0000313" key="3">
    <source>
        <dbReference type="EMBL" id="KAF0690543.1"/>
    </source>
</evidence>
<feature type="compositionally biased region" description="Low complexity" evidence="1">
    <location>
        <begin position="585"/>
        <end position="600"/>
    </location>
</feature>
<feature type="transmembrane region" description="Helical" evidence="2">
    <location>
        <begin position="331"/>
        <end position="347"/>
    </location>
</feature>
<evidence type="ECO:0000256" key="1">
    <source>
        <dbReference type="SAM" id="MobiDB-lite"/>
    </source>
</evidence>
<feature type="transmembrane region" description="Helical" evidence="2">
    <location>
        <begin position="461"/>
        <end position="483"/>
    </location>
</feature>
<evidence type="ECO:0000256" key="2">
    <source>
        <dbReference type="SAM" id="Phobius"/>
    </source>
</evidence>
<name>A0A485L9G5_9STRA</name>
<feature type="region of interest" description="Disordered" evidence="1">
    <location>
        <begin position="554"/>
        <end position="622"/>
    </location>
</feature>